<dbReference type="AlphaFoldDB" id="A0A6A6A881"/>
<evidence type="ECO:0000313" key="1">
    <source>
        <dbReference type="EMBL" id="KAF2127027.1"/>
    </source>
</evidence>
<proteinExistence type="predicted"/>
<dbReference type="Proteomes" id="UP000799771">
    <property type="component" value="Unassembled WGS sequence"/>
</dbReference>
<protein>
    <submittedName>
        <fullName evidence="1">Uncharacterized protein</fullName>
    </submittedName>
</protein>
<gene>
    <name evidence="1" type="ORF">P153DRAFT_388348</name>
</gene>
<name>A0A6A6A881_9PLEO</name>
<dbReference type="EMBL" id="ML977512">
    <property type="protein sequence ID" value="KAF2127027.1"/>
    <property type="molecule type" value="Genomic_DNA"/>
</dbReference>
<dbReference type="GeneID" id="54411176"/>
<keyword evidence="2" id="KW-1185">Reference proteome</keyword>
<dbReference type="OrthoDB" id="409543at2759"/>
<evidence type="ECO:0000313" key="2">
    <source>
        <dbReference type="Proteomes" id="UP000799771"/>
    </source>
</evidence>
<accession>A0A6A6A881</accession>
<organism evidence="1 2">
    <name type="scientific">Dothidotthia symphoricarpi CBS 119687</name>
    <dbReference type="NCBI Taxonomy" id="1392245"/>
    <lineage>
        <taxon>Eukaryota</taxon>
        <taxon>Fungi</taxon>
        <taxon>Dikarya</taxon>
        <taxon>Ascomycota</taxon>
        <taxon>Pezizomycotina</taxon>
        <taxon>Dothideomycetes</taxon>
        <taxon>Pleosporomycetidae</taxon>
        <taxon>Pleosporales</taxon>
        <taxon>Dothidotthiaceae</taxon>
        <taxon>Dothidotthia</taxon>
    </lineage>
</organism>
<reference evidence="1" key="1">
    <citation type="journal article" date="2020" name="Stud. Mycol.">
        <title>101 Dothideomycetes genomes: a test case for predicting lifestyles and emergence of pathogens.</title>
        <authorList>
            <person name="Haridas S."/>
            <person name="Albert R."/>
            <person name="Binder M."/>
            <person name="Bloem J."/>
            <person name="Labutti K."/>
            <person name="Salamov A."/>
            <person name="Andreopoulos B."/>
            <person name="Baker S."/>
            <person name="Barry K."/>
            <person name="Bills G."/>
            <person name="Bluhm B."/>
            <person name="Cannon C."/>
            <person name="Castanera R."/>
            <person name="Culley D."/>
            <person name="Daum C."/>
            <person name="Ezra D."/>
            <person name="Gonzalez J."/>
            <person name="Henrissat B."/>
            <person name="Kuo A."/>
            <person name="Liang C."/>
            <person name="Lipzen A."/>
            <person name="Lutzoni F."/>
            <person name="Magnuson J."/>
            <person name="Mondo S."/>
            <person name="Nolan M."/>
            <person name="Ohm R."/>
            <person name="Pangilinan J."/>
            <person name="Park H.-J."/>
            <person name="Ramirez L."/>
            <person name="Alfaro M."/>
            <person name="Sun H."/>
            <person name="Tritt A."/>
            <person name="Yoshinaga Y."/>
            <person name="Zwiers L.-H."/>
            <person name="Turgeon B."/>
            <person name="Goodwin S."/>
            <person name="Spatafora J."/>
            <person name="Crous P."/>
            <person name="Grigoriev I."/>
        </authorList>
    </citation>
    <scope>NUCLEOTIDE SEQUENCE</scope>
    <source>
        <strain evidence="1">CBS 119687</strain>
    </source>
</reference>
<dbReference type="RefSeq" id="XP_033521419.1">
    <property type="nucleotide sequence ID" value="XM_033670744.1"/>
</dbReference>
<sequence>MFFSRFGRVGQVPHKVVVEDEVQGKMVINDEVMTDYAIQIQCMGSAQRWLDEENNWDGPKYVRGKCWLLTMVDGMFACEQMTGWSGQRQYDLLRMRLPGVNEAENNDQEFSMKIVEKVVSKSWAMKLSHGFGAQLFGGDTLGMLWRKHDGSDCGKAVTRGVLMEHALVLTISLIVSWCSLQLDKCNADQVAGVMQLHPNRFSIGSDGQGHLNGEVYLRCNPVPILM</sequence>